<dbReference type="EMBL" id="JAPOHA010000011">
    <property type="protein sequence ID" value="MCY1714745.1"/>
    <property type="molecule type" value="Genomic_DNA"/>
</dbReference>
<evidence type="ECO:0000313" key="2">
    <source>
        <dbReference type="Proteomes" id="UP001082703"/>
    </source>
</evidence>
<gene>
    <name evidence="1" type="ORF">OUY18_10820</name>
</gene>
<dbReference type="RefSeq" id="WP_268058804.1">
    <property type="nucleotide sequence ID" value="NZ_JAPOHA010000011.1"/>
</dbReference>
<evidence type="ECO:0000313" key="1">
    <source>
        <dbReference type="EMBL" id="MCY1714745.1"/>
    </source>
</evidence>
<organism evidence="1 2">
    <name type="scientific">Caproiciproducens galactitolivorans</name>
    <dbReference type="NCBI Taxonomy" id="642589"/>
    <lineage>
        <taxon>Bacteria</taxon>
        <taxon>Bacillati</taxon>
        <taxon>Bacillota</taxon>
        <taxon>Clostridia</taxon>
        <taxon>Eubacteriales</taxon>
        <taxon>Acutalibacteraceae</taxon>
        <taxon>Caproiciproducens</taxon>
    </lineage>
</organism>
<keyword evidence="2" id="KW-1185">Reference proteome</keyword>
<protein>
    <recommendedName>
        <fullName evidence="3">DUF4237 domain-containing protein</fullName>
    </recommendedName>
</protein>
<reference evidence="1 2" key="1">
    <citation type="submission" date="2022-11" db="EMBL/GenBank/DDBJ databases">
        <authorList>
            <person name="Caiyu Z."/>
        </authorList>
    </citation>
    <scope>NUCLEOTIDE SEQUENCE [LARGE SCALE GENOMIC DNA]</scope>
    <source>
        <strain evidence="1 2">YR-4</strain>
    </source>
</reference>
<proteinExistence type="predicted"/>
<sequence>MTNVGEIAKVDGWGIGGGTQYEFPVKVEYLERLGLLKELK</sequence>
<comment type="caution">
    <text evidence="1">The sequence shown here is derived from an EMBL/GenBank/DDBJ whole genome shotgun (WGS) entry which is preliminary data.</text>
</comment>
<accession>A0ABT4BWR2</accession>
<dbReference type="Proteomes" id="UP001082703">
    <property type="component" value="Unassembled WGS sequence"/>
</dbReference>
<evidence type="ECO:0008006" key="3">
    <source>
        <dbReference type="Google" id="ProtNLM"/>
    </source>
</evidence>
<name>A0ABT4BWR2_9FIRM</name>